<keyword evidence="9" id="KW-1185">Reference proteome</keyword>
<evidence type="ECO:0000313" key="9">
    <source>
        <dbReference type="Proteomes" id="UP000054937"/>
    </source>
</evidence>
<feature type="domain" description="eRF1/Pelota-like N-terminal" evidence="7">
    <location>
        <begin position="6"/>
        <end position="140"/>
    </location>
</feature>
<dbReference type="PANTHER" id="PTHR10113">
    <property type="entry name" value="PEPTIDE CHAIN RELEASE FACTOR SUBUNIT 1"/>
    <property type="match status" value="1"/>
</dbReference>
<dbReference type="Gene3D" id="3.30.960.10">
    <property type="entry name" value="eRF1 domain 1"/>
    <property type="match status" value="1"/>
</dbReference>
<keyword evidence="5" id="KW-0963">Cytoplasm</keyword>
<comment type="similarity">
    <text evidence="2">Belongs to the eukaryotic release factor 1 family.</text>
</comment>
<dbReference type="Pfam" id="PF03463">
    <property type="entry name" value="eRF1_1"/>
    <property type="match status" value="1"/>
</dbReference>
<dbReference type="Pfam" id="PF03464">
    <property type="entry name" value="eRF1_2"/>
    <property type="match status" value="1"/>
</dbReference>
<dbReference type="FunFam" id="3.30.420.60:FF:000003">
    <property type="entry name" value="Peptide chain release factor subunit 1"/>
    <property type="match status" value="1"/>
</dbReference>
<dbReference type="GO" id="GO:0003747">
    <property type="term" value="F:translation release factor activity"/>
    <property type="evidence" value="ECO:0007669"/>
    <property type="project" value="InterPro"/>
</dbReference>
<organism evidence="8 9">
    <name type="scientific">Pseudocohnilembus persalinus</name>
    <name type="common">Ciliate</name>
    <dbReference type="NCBI Taxonomy" id="266149"/>
    <lineage>
        <taxon>Eukaryota</taxon>
        <taxon>Sar</taxon>
        <taxon>Alveolata</taxon>
        <taxon>Ciliophora</taxon>
        <taxon>Intramacronucleata</taxon>
        <taxon>Oligohymenophorea</taxon>
        <taxon>Scuticociliatia</taxon>
        <taxon>Philasterida</taxon>
        <taxon>Pseudocohnilembidae</taxon>
        <taxon>Pseudocohnilembus</taxon>
    </lineage>
</organism>
<dbReference type="InterPro" id="IPR004403">
    <property type="entry name" value="Peptide_chain-rel_eRF1/aRF1"/>
</dbReference>
<dbReference type="Pfam" id="PF03465">
    <property type="entry name" value="eRF1_3"/>
    <property type="match status" value="1"/>
</dbReference>
<dbReference type="Proteomes" id="UP000054937">
    <property type="component" value="Unassembled WGS sequence"/>
</dbReference>
<dbReference type="Gene3D" id="3.30.1330.30">
    <property type="match status" value="1"/>
</dbReference>
<proteinExistence type="inferred from homology"/>
<dbReference type="InterPro" id="IPR005141">
    <property type="entry name" value="eRF1_2"/>
</dbReference>
<gene>
    <name evidence="8" type="ORF">PPERSA_03836</name>
</gene>
<dbReference type="SUPFAM" id="SSF53137">
    <property type="entry name" value="Translational machinery components"/>
    <property type="match status" value="1"/>
</dbReference>
<dbReference type="InterPro" id="IPR024049">
    <property type="entry name" value="eRF1_1_sf"/>
</dbReference>
<dbReference type="SUPFAM" id="SSF55481">
    <property type="entry name" value="N-terminal domain of eukaryotic peptide chain release factor subunit 1, ERF1"/>
    <property type="match status" value="1"/>
</dbReference>
<dbReference type="OrthoDB" id="10254527at2759"/>
<evidence type="ECO:0000256" key="2">
    <source>
        <dbReference type="ARBA" id="ARBA00005326"/>
    </source>
</evidence>
<protein>
    <recommendedName>
        <fullName evidence="4">Eukaryotic peptide chain release factor subunit 1</fullName>
    </recommendedName>
</protein>
<dbReference type="AlphaFoldDB" id="A0A0V0QUI2"/>
<name>A0A0V0QUI2_PSEPJ</name>
<dbReference type="Gene3D" id="3.30.420.60">
    <property type="entry name" value="eRF1 domain 2"/>
    <property type="match status" value="1"/>
</dbReference>
<dbReference type="GO" id="GO:0005737">
    <property type="term" value="C:cytoplasm"/>
    <property type="evidence" value="ECO:0007669"/>
    <property type="project" value="UniProtKB-SubCell"/>
</dbReference>
<comment type="subunit">
    <text evidence="3">Heterodimer of two subunits, one of which binds GTP.</text>
</comment>
<dbReference type="OMA" id="GPGTEKM"/>
<comment type="subcellular location">
    <subcellularLocation>
        <location evidence="1">Cytoplasm</location>
    </subcellularLocation>
</comment>
<dbReference type="InterPro" id="IPR005142">
    <property type="entry name" value="eRF1_3"/>
</dbReference>
<dbReference type="InParanoid" id="A0A0V0QUI2"/>
<reference evidence="8 9" key="1">
    <citation type="journal article" date="2015" name="Sci. Rep.">
        <title>Genome of the facultative scuticociliatosis pathogen Pseudocohnilembus persalinus provides insight into its virulence through horizontal gene transfer.</title>
        <authorList>
            <person name="Xiong J."/>
            <person name="Wang G."/>
            <person name="Cheng J."/>
            <person name="Tian M."/>
            <person name="Pan X."/>
            <person name="Warren A."/>
            <person name="Jiang C."/>
            <person name="Yuan D."/>
            <person name="Miao W."/>
        </authorList>
    </citation>
    <scope>NUCLEOTIDE SEQUENCE [LARGE SCALE GENOMIC DNA]</scope>
    <source>
        <strain evidence="8">36N120E</strain>
    </source>
</reference>
<dbReference type="EMBL" id="LDAU01000103">
    <property type="protein sequence ID" value="KRX05899.1"/>
    <property type="molecule type" value="Genomic_DNA"/>
</dbReference>
<evidence type="ECO:0000259" key="7">
    <source>
        <dbReference type="SMART" id="SM01194"/>
    </source>
</evidence>
<evidence type="ECO:0000256" key="4">
    <source>
        <dbReference type="ARBA" id="ARBA00013382"/>
    </source>
</evidence>
<evidence type="ECO:0000313" key="8">
    <source>
        <dbReference type="EMBL" id="KRX05899.1"/>
    </source>
</evidence>
<comment type="caution">
    <text evidence="8">The sequence shown here is derived from an EMBL/GenBank/DDBJ whole genome shotgun (WGS) entry which is preliminary data.</text>
</comment>
<dbReference type="FunCoup" id="A0A0V0QUI2">
    <property type="interactions" value="627"/>
</dbReference>
<evidence type="ECO:0000256" key="3">
    <source>
        <dbReference type="ARBA" id="ARBA00011520"/>
    </source>
</evidence>
<evidence type="ECO:0000256" key="6">
    <source>
        <dbReference type="ARBA" id="ARBA00022917"/>
    </source>
</evidence>
<evidence type="ECO:0000256" key="1">
    <source>
        <dbReference type="ARBA" id="ARBA00004496"/>
    </source>
</evidence>
<accession>A0A0V0QUI2</accession>
<dbReference type="NCBIfam" id="TIGR03676">
    <property type="entry name" value="aRF1_eRF1"/>
    <property type="match status" value="1"/>
</dbReference>
<evidence type="ECO:0000256" key="5">
    <source>
        <dbReference type="ARBA" id="ARBA00022490"/>
    </source>
</evidence>
<sequence length="435" mass="48537">MEDENTTIVQQFKIKRLIQKLNDSKSTTTSMISLLIPPNKQISDYTKMLTDEISQANSIKDRVNRQAVQDSMTWVKQKLSTLGIKSPANGLLLYAGMVQTHDGKNEDKIMICEEPYKPITNAIYRCDSKFYTDELSGLLENESPFGFIVIDGHGTVYAKVSGNNKNIVNKFSVDLPKKHNKGGQSSVRFARLRMEKRHNYLTKVAELAVASFIKDDKVTIQGLILAGSGDFKSELKGFNGLDPRLGTKIVGLVDVSYGGENGLNQAIELSQDTLADVKFVQEKNLLSKFYEQISMDTGMIIYGATETIKTLEAGGVESLIINENLDLERVTIKNKETGNETFQIVKHGSATDQSTYKDGDAECDFVKVESLVDWIAENYKDFGAKLSFVSDKSPEGYQFLKGFGGIGGFLRYKMDTDFITNQNIQAWSDDDDDFI</sequence>
<dbReference type="FunFam" id="3.30.1330.30:FF:000032">
    <property type="entry name" value="Eukaryotic peptide chain release factor subunit 1"/>
    <property type="match status" value="1"/>
</dbReference>
<dbReference type="InterPro" id="IPR005140">
    <property type="entry name" value="eRF1_Pelota-like_N"/>
</dbReference>
<dbReference type="InterPro" id="IPR042226">
    <property type="entry name" value="eFR1_2_sf"/>
</dbReference>
<dbReference type="SUPFAM" id="SSF55315">
    <property type="entry name" value="L30e-like"/>
    <property type="match status" value="1"/>
</dbReference>
<keyword evidence="6" id="KW-0648">Protein biosynthesis</keyword>
<dbReference type="SMART" id="SM01194">
    <property type="entry name" value="eRF1_1"/>
    <property type="match status" value="1"/>
</dbReference>
<dbReference type="InterPro" id="IPR029064">
    <property type="entry name" value="Ribosomal_eL30-like_sf"/>
</dbReference>